<protein>
    <submittedName>
        <fullName evidence="2">Uncharacterized protein</fullName>
    </submittedName>
</protein>
<feature type="compositionally biased region" description="Basic residues" evidence="1">
    <location>
        <begin position="219"/>
        <end position="236"/>
    </location>
</feature>
<name>A0A1X6MTM1_9APHY</name>
<dbReference type="STRING" id="670580.A0A1X6MTM1"/>
<dbReference type="OrthoDB" id="2538319at2759"/>
<keyword evidence="3" id="KW-1185">Reference proteome</keyword>
<reference evidence="2 3" key="1">
    <citation type="submission" date="2017-04" db="EMBL/GenBank/DDBJ databases">
        <title>Genome Sequence of the Model Brown-Rot Fungus Postia placenta SB12.</title>
        <authorList>
            <consortium name="DOE Joint Genome Institute"/>
            <person name="Gaskell J."/>
            <person name="Kersten P."/>
            <person name="Larrondo L.F."/>
            <person name="Canessa P."/>
            <person name="Martinez D."/>
            <person name="Hibbett D."/>
            <person name="Schmoll M."/>
            <person name="Kubicek C.P."/>
            <person name="Martinez A.T."/>
            <person name="Yadav J."/>
            <person name="Master E."/>
            <person name="Magnuson J.K."/>
            <person name="James T."/>
            <person name="Yaver D."/>
            <person name="Berka R."/>
            <person name="Labutti K."/>
            <person name="Lipzen A."/>
            <person name="Aerts A."/>
            <person name="Barry K."/>
            <person name="Henrissat B."/>
            <person name="Blanchette R."/>
            <person name="Grigoriev I."/>
            <person name="Cullen D."/>
        </authorList>
    </citation>
    <scope>NUCLEOTIDE SEQUENCE [LARGE SCALE GENOMIC DNA]</scope>
    <source>
        <strain evidence="2 3">MAD-698-R-SB12</strain>
    </source>
</reference>
<feature type="region of interest" description="Disordered" evidence="1">
    <location>
        <begin position="109"/>
        <end position="182"/>
    </location>
</feature>
<dbReference type="EMBL" id="KZ110601">
    <property type="protein sequence ID" value="OSX59741.1"/>
    <property type="molecule type" value="Genomic_DNA"/>
</dbReference>
<accession>A0A1X6MTM1</accession>
<dbReference type="Proteomes" id="UP000194127">
    <property type="component" value="Unassembled WGS sequence"/>
</dbReference>
<evidence type="ECO:0000313" key="2">
    <source>
        <dbReference type="EMBL" id="OSX59741.1"/>
    </source>
</evidence>
<dbReference type="GeneID" id="36333952"/>
<feature type="region of interest" description="Disordered" evidence="1">
    <location>
        <begin position="206"/>
        <end position="240"/>
    </location>
</feature>
<evidence type="ECO:0000256" key="1">
    <source>
        <dbReference type="SAM" id="MobiDB-lite"/>
    </source>
</evidence>
<feature type="compositionally biased region" description="Low complexity" evidence="1">
    <location>
        <begin position="110"/>
        <end position="130"/>
    </location>
</feature>
<sequence>MATVTHYIYSHYDPQQREALERATGQIPSEAEQDDPWQTESSFGARRSLANAPRFVPAIVSYDEINNMMGVPPPAPEDTDDLSSNDVSSWYKSLTRSTITSAELACVNAPSVSSSNTPPLSDSLPTLTPGPIAPERKRGRRTQEDWFIARALRSEPSPPRSGSTETLADILSRDPPPLPREQPFRPPVFLAIGPSNKGFAMLQQSGWSEGEPLGPGVVRRQRQPSHQRQAQKRAKQEKRVTVKQEEHEVWYDEDGDISEMRTVDVIDLTLSDEEEEDIKQEDASSVQLTEPSTSSSAVDSAMSSHNPRALLTPLPTVLKSDRLGVGLKAKTVGPYRASRKRVTHNEAALAAHVRANEEMRRMKKLMGRGSKGLARLAKAENEQRLRVLASLKDG</sequence>
<organism evidence="2 3">
    <name type="scientific">Postia placenta MAD-698-R-SB12</name>
    <dbReference type="NCBI Taxonomy" id="670580"/>
    <lineage>
        <taxon>Eukaryota</taxon>
        <taxon>Fungi</taxon>
        <taxon>Dikarya</taxon>
        <taxon>Basidiomycota</taxon>
        <taxon>Agaricomycotina</taxon>
        <taxon>Agaricomycetes</taxon>
        <taxon>Polyporales</taxon>
        <taxon>Adustoporiaceae</taxon>
        <taxon>Rhodonia</taxon>
    </lineage>
</organism>
<feature type="region of interest" description="Disordered" evidence="1">
    <location>
        <begin position="271"/>
        <end position="307"/>
    </location>
</feature>
<dbReference type="AlphaFoldDB" id="A0A1X6MTM1"/>
<feature type="compositionally biased region" description="Low complexity" evidence="1">
    <location>
        <begin position="292"/>
        <end position="304"/>
    </location>
</feature>
<proteinExistence type="predicted"/>
<gene>
    <name evidence="2" type="ORF">POSPLADRAFT_1183426</name>
</gene>
<feature type="region of interest" description="Disordered" evidence="1">
    <location>
        <begin position="22"/>
        <end position="48"/>
    </location>
</feature>
<evidence type="ECO:0000313" key="3">
    <source>
        <dbReference type="Proteomes" id="UP000194127"/>
    </source>
</evidence>
<dbReference type="RefSeq" id="XP_024336535.1">
    <property type="nucleotide sequence ID" value="XM_024489003.1"/>
</dbReference>